<dbReference type="InterPro" id="IPR027417">
    <property type="entry name" value="P-loop_NTPase"/>
</dbReference>
<evidence type="ECO:0000313" key="6">
    <source>
        <dbReference type="Proteomes" id="UP001284901"/>
    </source>
</evidence>
<dbReference type="InterPro" id="IPR001977">
    <property type="entry name" value="Depp_CoAkinase"/>
</dbReference>
<dbReference type="NCBIfam" id="TIGR00152">
    <property type="entry name" value="dephospho-CoA kinase"/>
    <property type="match status" value="1"/>
</dbReference>
<keyword evidence="3 5" id="KW-0808">Transferase</keyword>
<comment type="caution">
    <text evidence="5">The sequence shown here is derived from an EMBL/GenBank/DDBJ whole genome shotgun (WGS) entry which is preliminary data.</text>
</comment>
<comment type="function">
    <text evidence="3">Catalyzes the phosphorylation of the 3'-hydroxyl group of dephosphocoenzyme A to form coenzyme A.</text>
</comment>
<comment type="catalytic activity">
    <reaction evidence="3">
        <text>3'-dephospho-CoA + ATP = ADP + CoA + H(+)</text>
        <dbReference type="Rhea" id="RHEA:18245"/>
        <dbReference type="ChEBI" id="CHEBI:15378"/>
        <dbReference type="ChEBI" id="CHEBI:30616"/>
        <dbReference type="ChEBI" id="CHEBI:57287"/>
        <dbReference type="ChEBI" id="CHEBI:57328"/>
        <dbReference type="ChEBI" id="CHEBI:456216"/>
        <dbReference type="EC" id="2.7.1.24"/>
    </reaction>
</comment>
<evidence type="ECO:0000256" key="4">
    <source>
        <dbReference type="NCBIfam" id="TIGR00152"/>
    </source>
</evidence>
<comment type="subcellular location">
    <subcellularLocation>
        <location evidence="3">Cytoplasm</location>
    </subcellularLocation>
</comment>
<keyword evidence="3 5" id="KW-0418">Kinase</keyword>
<dbReference type="GO" id="GO:0004140">
    <property type="term" value="F:dephospho-CoA kinase activity"/>
    <property type="evidence" value="ECO:0007669"/>
    <property type="project" value="UniProtKB-EC"/>
</dbReference>
<dbReference type="EMBL" id="JAWNFY010000010">
    <property type="protein sequence ID" value="MDY5146318.1"/>
    <property type="molecule type" value="Genomic_DNA"/>
</dbReference>
<dbReference type="CDD" id="cd02022">
    <property type="entry name" value="DPCK"/>
    <property type="match status" value="1"/>
</dbReference>
<name>A0ABU5GC57_9ACTO</name>
<dbReference type="SUPFAM" id="SSF52540">
    <property type="entry name" value="P-loop containing nucleoside triphosphate hydrolases"/>
    <property type="match status" value="1"/>
</dbReference>
<gene>
    <name evidence="3 5" type="primary">coaE</name>
    <name evidence="5" type="ORF">R6P33_04685</name>
</gene>
<evidence type="ECO:0000256" key="1">
    <source>
        <dbReference type="ARBA" id="ARBA00022741"/>
    </source>
</evidence>
<keyword evidence="1 3" id="KW-0547">Nucleotide-binding</keyword>
<reference evidence="5 6" key="1">
    <citation type="submission" date="2023-10" db="EMBL/GenBank/DDBJ databases">
        <title>Whole Genome based description of the genera Actinobaculum and Actinotignum reveals a complex phylogenetic relationship within the species included in the genus Actinotignum.</title>
        <authorList>
            <person name="Jensen C.S."/>
            <person name="Dargis R."/>
            <person name="Kemp M."/>
            <person name="Christensen J.J."/>
        </authorList>
    </citation>
    <scope>NUCLEOTIDE SEQUENCE [LARGE SCALE GENOMIC DNA]</scope>
    <source>
        <strain evidence="5 6">SLA_B089</strain>
    </source>
</reference>
<comment type="similarity">
    <text evidence="3">Belongs to the CoaE family.</text>
</comment>
<organism evidence="5 6">
    <name type="scientific">Actinotignum timonense</name>
    <dbReference type="NCBI Taxonomy" id="1870995"/>
    <lineage>
        <taxon>Bacteria</taxon>
        <taxon>Bacillati</taxon>
        <taxon>Actinomycetota</taxon>
        <taxon>Actinomycetes</taxon>
        <taxon>Actinomycetales</taxon>
        <taxon>Actinomycetaceae</taxon>
        <taxon>Actinotignum</taxon>
    </lineage>
</organism>
<dbReference type="EC" id="2.7.1.24" evidence="3 4"/>
<comment type="pathway">
    <text evidence="3">Cofactor biosynthesis; coenzyme A biosynthesis; CoA from (R)-pantothenate: step 5/5.</text>
</comment>
<protein>
    <recommendedName>
        <fullName evidence="3 4">Dephospho-CoA kinase</fullName>
        <ecNumber evidence="3 4">2.7.1.24</ecNumber>
    </recommendedName>
    <alternativeName>
        <fullName evidence="3">Dephosphocoenzyme A kinase</fullName>
    </alternativeName>
</protein>
<feature type="binding site" evidence="3">
    <location>
        <begin position="34"/>
        <end position="39"/>
    </location>
    <ligand>
        <name>ATP</name>
        <dbReference type="ChEBI" id="CHEBI:30616"/>
    </ligand>
</feature>
<keyword evidence="6" id="KW-1185">Reference proteome</keyword>
<keyword evidence="2 3" id="KW-0067">ATP-binding</keyword>
<dbReference type="RefSeq" id="WP_284903238.1">
    <property type="nucleotide sequence ID" value="NZ_JASOKT010000001.1"/>
</dbReference>
<evidence type="ECO:0000256" key="2">
    <source>
        <dbReference type="ARBA" id="ARBA00022840"/>
    </source>
</evidence>
<dbReference type="Proteomes" id="UP001284901">
    <property type="component" value="Unassembled WGS sequence"/>
</dbReference>
<evidence type="ECO:0000313" key="5">
    <source>
        <dbReference type="EMBL" id="MDY5146318.1"/>
    </source>
</evidence>
<sequence length="233" mass="24918">MNALTIGGASAQLLRPFTRPRGRALRIAVSGGIGAGKSTVTHVLRDRGAIIADADALAREITAPGSPVLAQLTAAFGPDILNDDGALNRAALAAHIFTNPAARHRLEALTHPAIIARARDILASAAPGQLAVYDVPLLVETRADREVDCVMIVAAPEEKRIEHLRGRGMSQADAQARMRNQVDDEARRALAHIWIWNAGSRAELENLVAQCAESWLAAPQAPATSYNNQEKRK</sequence>
<proteinExistence type="inferred from homology"/>
<dbReference type="PANTHER" id="PTHR10695">
    <property type="entry name" value="DEPHOSPHO-COA KINASE-RELATED"/>
    <property type="match status" value="1"/>
</dbReference>
<dbReference type="Gene3D" id="3.40.50.300">
    <property type="entry name" value="P-loop containing nucleotide triphosphate hydrolases"/>
    <property type="match status" value="1"/>
</dbReference>
<dbReference type="PANTHER" id="PTHR10695:SF46">
    <property type="entry name" value="BIFUNCTIONAL COENZYME A SYNTHASE-RELATED"/>
    <property type="match status" value="1"/>
</dbReference>
<accession>A0ABU5GC57</accession>
<keyword evidence="3" id="KW-0173">Coenzyme A biosynthesis</keyword>
<keyword evidence="3" id="KW-0963">Cytoplasm</keyword>
<evidence type="ECO:0000256" key="3">
    <source>
        <dbReference type="HAMAP-Rule" id="MF_00376"/>
    </source>
</evidence>
<dbReference type="Pfam" id="PF01121">
    <property type="entry name" value="CoaE"/>
    <property type="match status" value="1"/>
</dbReference>
<dbReference type="PROSITE" id="PS51219">
    <property type="entry name" value="DPCK"/>
    <property type="match status" value="1"/>
</dbReference>
<dbReference type="HAMAP" id="MF_00376">
    <property type="entry name" value="Dephospho_CoA_kinase"/>
    <property type="match status" value="1"/>
</dbReference>